<dbReference type="EMBL" id="JANCLU010000016">
    <property type="protein sequence ID" value="MCP8940026.1"/>
    <property type="molecule type" value="Genomic_DNA"/>
</dbReference>
<protein>
    <recommendedName>
        <fullName evidence="4 5">Kynureninase</fullName>
        <ecNumber evidence="4 5">3.7.1.3</ecNumber>
    </recommendedName>
</protein>
<gene>
    <name evidence="6" type="primary">kynU</name>
    <name evidence="6" type="ORF">NK718_15980</name>
</gene>
<dbReference type="PANTHER" id="PTHR14084">
    <property type="entry name" value="KYNURENINASE"/>
    <property type="match status" value="1"/>
</dbReference>
<accession>A0ABT1LGF6</accession>
<proteinExistence type="inferred from homology"/>
<comment type="pathway">
    <text evidence="5">Amino-acid degradation; L-kynurenine degradation; L-alanine and anthranilate from L-kynurenine: step 1/1.</text>
</comment>
<dbReference type="InterPro" id="IPR015421">
    <property type="entry name" value="PyrdxlP-dep_Trfase_major"/>
</dbReference>
<dbReference type="RefSeq" id="WP_254744293.1">
    <property type="nucleotide sequence ID" value="NZ_JANCLU010000016.1"/>
</dbReference>
<evidence type="ECO:0000313" key="7">
    <source>
        <dbReference type="Proteomes" id="UP001205890"/>
    </source>
</evidence>
<evidence type="ECO:0000256" key="1">
    <source>
        <dbReference type="ARBA" id="ARBA00022642"/>
    </source>
</evidence>
<name>A0ABT1LGF6_9HYPH</name>
<evidence type="ECO:0000256" key="3">
    <source>
        <dbReference type="ARBA" id="ARBA00022898"/>
    </source>
</evidence>
<comment type="function">
    <text evidence="5">Catalyzes the cleavage of L-kynurenine (L-Kyn) and L-3-hydroxykynurenine (L-3OHKyn) into anthranilic acid (AA) and 3-hydroxyanthranilic acid (3-OHAA), respectively.</text>
</comment>
<dbReference type="EC" id="3.7.1.3" evidence="4 5"/>
<comment type="subunit">
    <text evidence="5">Homodimer.</text>
</comment>
<evidence type="ECO:0000313" key="6">
    <source>
        <dbReference type="EMBL" id="MCP8940026.1"/>
    </source>
</evidence>
<dbReference type="SUPFAM" id="SSF53383">
    <property type="entry name" value="PLP-dependent transferases"/>
    <property type="match status" value="1"/>
</dbReference>
<dbReference type="GO" id="GO:0030429">
    <property type="term" value="F:kynureninase activity"/>
    <property type="evidence" value="ECO:0007669"/>
    <property type="project" value="UniProtKB-EC"/>
</dbReference>
<dbReference type="Gene3D" id="3.90.1150.10">
    <property type="entry name" value="Aspartate Aminotransferase, domain 1"/>
    <property type="match status" value="1"/>
</dbReference>
<evidence type="ECO:0000256" key="2">
    <source>
        <dbReference type="ARBA" id="ARBA00022801"/>
    </source>
</evidence>
<dbReference type="InterPro" id="IPR015424">
    <property type="entry name" value="PyrdxlP-dep_Trfase"/>
</dbReference>
<evidence type="ECO:0000256" key="4">
    <source>
        <dbReference type="NCBIfam" id="TIGR01814"/>
    </source>
</evidence>
<comment type="catalytic activity">
    <reaction evidence="5">
        <text>L-kynurenine + H2O = anthranilate + L-alanine + H(+)</text>
        <dbReference type="Rhea" id="RHEA:16813"/>
        <dbReference type="ChEBI" id="CHEBI:15377"/>
        <dbReference type="ChEBI" id="CHEBI:15378"/>
        <dbReference type="ChEBI" id="CHEBI:16567"/>
        <dbReference type="ChEBI" id="CHEBI:57959"/>
        <dbReference type="ChEBI" id="CHEBI:57972"/>
        <dbReference type="EC" id="3.7.1.3"/>
    </reaction>
</comment>
<comment type="caution">
    <text evidence="6">The sequence shown here is derived from an EMBL/GenBank/DDBJ whole genome shotgun (WGS) entry which is preliminary data.</text>
</comment>
<keyword evidence="3 5" id="KW-0663">Pyridoxal phosphate</keyword>
<dbReference type="InterPro" id="IPR015422">
    <property type="entry name" value="PyrdxlP-dep_Trfase_small"/>
</dbReference>
<dbReference type="PIRSF" id="PIRSF038800">
    <property type="entry name" value="KYNU"/>
    <property type="match status" value="1"/>
</dbReference>
<comment type="pathway">
    <text evidence="5">Cofactor biosynthesis; NAD(+) biosynthesis; quinolinate from L-kynurenine: step 2/3.</text>
</comment>
<keyword evidence="1 5" id="KW-0662">Pyridine nucleotide biosynthesis</keyword>
<comment type="cofactor">
    <cofactor evidence="5">
        <name>pyridoxal 5'-phosphate</name>
        <dbReference type="ChEBI" id="CHEBI:597326"/>
    </cofactor>
</comment>
<dbReference type="NCBIfam" id="TIGR01814">
    <property type="entry name" value="kynureninase"/>
    <property type="match status" value="1"/>
</dbReference>
<keyword evidence="7" id="KW-1185">Reference proteome</keyword>
<comment type="similarity">
    <text evidence="5">Belongs to the kynureninase family.</text>
</comment>
<evidence type="ECO:0000256" key="5">
    <source>
        <dbReference type="PIRNR" id="PIRNR038800"/>
    </source>
</evidence>
<sequence length="410" mass="44281">MGLSREDCVRLDREDPLAFARERFVIPAGVNYLDGNSLGALPRGVSERVRHVVDEEWGVGLIRSWNQAGWYAAPGRIGARIAPLLGAAPHQVTVTETISINLFKLLVAAARLRPNRRKIVAELGNFPSDNHIVDSVCRMLGLTPVYVTAGEIADAVDDDTAVAELSHVNYRTAEIQDMAAVTAAIHAKGALVVWDLAHSTGAVEFSLDDARADFAVGCGYKFLNGGPGAPSHVYVAERHLAAVDQPLTGWFGHAAPFAFAHEFARAEGIRSMLCSTPQMLSTAALEAALDAFDGVSMREVQAKGRALGDLMIRLYDERLADLGCGLSASRDGSRRGNHVSITHPNGFQIMQALIARGIIGDFRAPDVMRFGFGALYVRFVDIFDAVQGVEDLLRSGEWRDVPPPNANDVT</sequence>
<keyword evidence="2 5" id="KW-0378">Hydrolase</keyword>
<comment type="catalytic activity">
    <reaction evidence="5">
        <text>3-hydroxy-L-kynurenine + H2O = 3-hydroxyanthranilate + L-alanine + H(+)</text>
        <dbReference type="Rhea" id="RHEA:25143"/>
        <dbReference type="ChEBI" id="CHEBI:15377"/>
        <dbReference type="ChEBI" id="CHEBI:15378"/>
        <dbReference type="ChEBI" id="CHEBI:36559"/>
        <dbReference type="ChEBI" id="CHEBI:57972"/>
        <dbReference type="ChEBI" id="CHEBI:58125"/>
        <dbReference type="EC" id="3.7.1.3"/>
    </reaction>
</comment>
<dbReference type="Pfam" id="PF22580">
    <property type="entry name" value="KYNU_C"/>
    <property type="match status" value="1"/>
</dbReference>
<dbReference type="Proteomes" id="UP001205890">
    <property type="component" value="Unassembled WGS sequence"/>
</dbReference>
<dbReference type="PANTHER" id="PTHR14084:SF0">
    <property type="entry name" value="KYNURENINASE"/>
    <property type="match status" value="1"/>
</dbReference>
<dbReference type="InterPro" id="IPR010111">
    <property type="entry name" value="Kynureninase"/>
</dbReference>
<organism evidence="6 7">
    <name type="scientific">Alsobacter ponti</name>
    <dbReference type="NCBI Taxonomy" id="2962936"/>
    <lineage>
        <taxon>Bacteria</taxon>
        <taxon>Pseudomonadati</taxon>
        <taxon>Pseudomonadota</taxon>
        <taxon>Alphaproteobacteria</taxon>
        <taxon>Hyphomicrobiales</taxon>
        <taxon>Alsobacteraceae</taxon>
        <taxon>Alsobacter</taxon>
    </lineage>
</organism>
<dbReference type="Gene3D" id="3.40.640.10">
    <property type="entry name" value="Type I PLP-dependent aspartate aminotransferase-like (Major domain)"/>
    <property type="match status" value="1"/>
</dbReference>
<reference evidence="6 7" key="1">
    <citation type="submission" date="2022-07" db="EMBL/GenBank/DDBJ databases">
        <authorList>
            <person name="Li W.-J."/>
            <person name="Deng Q.-Q."/>
        </authorList>
    </citation>
    <scope>NUCLEOTIDE SEQUENCE [LARGE SCALE GENOMIC DNA]</scope>
    <source>
        <strain evidence="6 7">SYSU M60028</strain>
    </source>
</reference>